<dbReference type="InterPro" id="IPR036852">
    <property type="entry name" value="Peptidase_S8/S53_dom_sf"/>
</dbReference>
<evidence type="ECO:0000256" key="5">
    <source>
        <dbReference type="PROSITE-ProRule" id="PRU01240"/>
    </source>
</evidence>
<dbReference type="GO" id="GO:0004252">
    <property type="term" value="F:serine-type endopeptidase activity"/>
    <property type="evidence" value="ECO:0007669"/>
    <property type="project" value="UniProtKB-UniRule"/>
</dbReference>
<dbReference type="InterPro" id="IPR015500">
    <property type="entry name" value="Peptidase_S8_subtilisin-rel"/>
</dbReference>
<dbReference type="PANTHER" id="PTHR43399:SF4">
    <property type="entry name" value="CELL WALL-ASSOCIATED PROTEASE"/>
    <property type="match status" value="1"/>
</dbReference>
<keyword evidence="2 5" id="KW-0645">Protease</keyword>
<comment type="caution">
    <text evidence="9">The sequence shown here is derived from an EMBL/GenBank/DDBJ whole genome shotgun (WGS) entry which is preliminary data.</text>
</comment>
<dbReference type="SUPFAM" id="SSF52743">
    <property type="entry name" value="Subtilisin-like"/>
    <property type="match status" value="1"/>
</dbReference>
<organism evidence="9 10">
    <name type="scientific">Candidatus Tanganyikabacteria bacterium</name>
    <dbReference type="NCBI Taxonomy" id="2961651"/>
    <lineage>
        <taxon>Bacteria</taxon>
        <taxon>Bacillati</taxon>
        <taxon>Candidatus Sericytochromatia</taxon>
        <taxon>Candidatus Tanganyikabacteria</taxon>
    </lineage>
</organism>
<name>A0A937X0B9_9BACT</name>
<dbReference type="InterPro" id="IPR023827">
    <property type="entry name" value="Peptidase_S8_Asp-AS"/>
</dbReference>
<dbReference type="PRINTS" id="PR00723">
    <property type="entry name" value="SUBTILISIN"/>
</dbReference>
<dbReference type="Proteomes" id="UP000703893">
    <property type="component" value="Unassembled WGS sequence"/>
</dbReference>
<dbReference type="PROSITE" id="PS51892">
    <property type="entry name" value="SUBTILASE"/>
    <property type="match status" value="1"/>
</dbReference>
<feature type="active site" description="Charge relay system" evidence="5">
    <location>
        <position position="203"/>
    </location>
</feature>
<accession>A0A937X0B9</accession>
<reference evidence="9 10" key="1">
    <citation type="submission" date="2019-03" db="EMBL/GenBank/DDBJ databases">
        <title>Lake Tanganyika Metagenome-Assembled Genomes (MAGs).</title>
        <authorList>
            <person name="Tran P."/>
        </authorList>
    </citation>
    <scope>NUCLEOTIDE SEQUENCE [LARGE SCALE GENOMIC DNA]</scope>
    <source>
        <strain evidence="9">K_DeepCast_65m_m2_236</strain>
    </source>
</reference>
<dbReference type="EMBL" id="VGJX01000021">
    <property type="protein sequence ID" value="MBM3273656.1"/>
    <property type="molecule type" value="Genomic_DNA"/>
</dbReference>
<evidence type="ECO:0000259" key="8">
    <source>
        <dbReference type="Pfam" id="PF22148"/>
    </source>
</evidence>
<dbReference type="PROSITE" id="PS00136">
    <property type="entry name" value="SUBTILASE_ASP"/>
    <property type="match status" value="1"/>
</dbReference>
<feature type="active site" description="Charge relay system" evidence="5">
    <location>
        <position position="365"/>
    </location>
</feature>
<dbReference type="PROSITE" id="PS00138">
    <property type="entry name" value="SUBTILASE_SER"/>
    <property type="match status" value="1"/>
</dbReference>
<dbReference type="InterPro" id="IPR054399">
    <property type="entry name" value="Fervidolysin-like_N_prodom"/>
</dbReference>
<evidence type="ECO:0000313" key="9">
    <source>
        <dbReference type="EMBL" id="MBM3273656.1"/>
    </source>
</evidence>
<evidence type="ECO:0000259" key="7">
    <source>
        <dbReference type="Pfam" id="PF00082"/>
    </source>
</evidence>
<comment type="similarity">
    <text evidence="1 5 6">Belongs to the peptidase S8 family.</text>
</comment>
<dbReference type="Gene3D" id="3.40.50.200">
    <property type="entry name" value="Peptidase S8/S53 domain"/>
    <property type="match status" value="1"/>
</dbReference>
<evidence type="ECO:0000256" key="3">
    <source>
        <dbReference type="ARBA" id="ARBA00022801"/>
    </source>
</evidence>
<dbReference type="PANTHER" id="PTHR43399">
    <property type="entry name" value="SUBTILISIN-RELATED"/>
    <property type="match status" value="1"/>
</dbReference>
<keyword evidence="4 5" id="KW-0720">Serine protease</keyword>
<evidence type="ECO:0000256" key="1">
    <source>
        <dbReference type="ARBA" id="ARBA00011073"/>
    </source>
</evidence>
<dbReference type="InterPro" id="IPR023828">
    <property type="entry name" value="Peptidase_S8_Ser-AS"/>
</dbReference>
<gene>
    <name evidence="9" type="ORF">FJZ00_00780</name>
</gene>
<feature type="domain" description="Peptidase S8/S53" evidence="7">
    <location>
        <begin position="162"/>
        <end position="413"/>
    </location>
</feature>
<dbReference type="Pfam" id="PF00082">
    <property type="entry name" value="Peptidase_S8"/>
    <property type="match status" value="1"/>
</dbReference>
<feature type="domain" description="Fervidolysin-like N-terminal prodomain" evidence="8">
    <location>
        <begin position="53"/>
        <end position="91"/>
    </location>
</feature>
<protein>
    <submittedName>
        <fullName evidence="9">S8 family serine peptidase</fullName>
    </submittedName>
</protein>
<dbReference type="AlphaFoldDB" id="A0A937X0B9"/>
<keyword evidence="3 5" id="KW-0378">Hydrolase</keyword>
<sequence>MVSILSACGTPLTAPSLGRAAPSLGAEDFRADGVSKREIVVGLTGTAGKTIAGMAVKWALSALRAAVVEVPAGKSPEQAVAALARAPGVKYSDVVRQVDVEAPDPPNRFSPGFGFLTDAASASPGGPGTGLLLPTADPREAEQYGLSLIKAAEAWKTTRGNRGTLIGMVDSGIDLTHPDLRAQIAGAYNVVTRGSDVTDSRGHGTHTSGIAAAAGGNGEGGSGVAPGCAILAVQISAQGKTATGKSSDVLAAEGVTWAADNGAKVISMSWGFYRRSRILEDALQYAIDKDVVLVASAGNYHIQNHPERRPHLPSTHPGVIEVAAVDADRKQAKFSNFGRTVTVAAPGVKVLSSIPGGYEAKSGTSMAAPHVAGVAALIRSHFPELNQGEVKARLEASAADLGDPGYDEIFGHGLVDAAAALRPSTITPALR</sequence>
<evidence type="ECO:0000256" key="2">
    <source>
        <dbReference type="ARBA" id="ARBA00022670"/>
    </source>
</evidence>
<dbReference type="InterPro" id="IPR000209">
    <property type="entry name" value="Peptidase_S8/S53_dom"/>
</dbReference>
<feature type="active site" description="Charge relay system" evidence="5">
    <location>
        <position position="170"/>
    </location>
</feature>
<dbReference type="Pfam" id="PF22148">
    <property type="entry name" value="Fervidolysin_NPro-like"/>
    <property type="match status" value="1"/>
</dbReference>
<evidence type="ECO:0000256" key="4">
    <source>
        <dbReference type="ARBA" id="ARBA00022825"/>
    </source>
</evidence>
<evidence type="ECO:0000313" key="10">
    <source>
        <dbReference type="Proteomes" id="UP000703893"/>
    </source>
</evidence>
<proteinExistence type="inferred from homology"/>
<dbReference type="InterPro" id="IPR051048">
    <property type="entry name" value="Peptidase_S8/S53_subtilisin"/>
</dbReference>
<dbReference type="GO" id="GO:0006508">
    <property type="term" value="P:proteolysis"/>
    <property type="evidence" value="ECO:0007669"/>
    <property type="project" value="UniProtKB-KW"/>
</dbReference>
<evidence type="ECO:0000256" key="6">
    <source>
        <dbReference type="RuleBase" id="RU003355"/>
    </source>
</evidence>